<gene>
    <name evidence="1" type="ORF">ABIC55_003267</name>
</gene>
<organism evidence="1 2">
    <name type="scientific">Sporosarcina psychrophila</name>
    <name type="common">Bacillus psychrophilus</name>
    <dbReference type="NCBI Taxonomy" id="1476"/>
    <lineage>
        <taxon>Bacteria</taxon>
        <taxon>Bacillati</taxon>
        <taxon>Bacillota</taxon>
        <taxon>Bacilli</taxon>
        <taxon>Bacillales</taxon>
        <taxon>Caryophanaceae</taxon>
        <taxon>Sporosarcina</taxon>
    </lineage>
</organism>
<accession>A0ABV2KC01</accession>
<evidence type="ECO:0000313" key="2">
    <source>
        <dbReference type="Proteomes" id="UP001549104"/>
    </source>
</evidence>
<evidence type="ECO:0000313" key="1">
    <source>
        <dbReference type="EMBL" id="MET3658150.1"/>
    </source>
</evidence>
<reference evidence="1 2" key="1">
    <citation type="submission" date="2024-06" db="EMBL/GenBank/DDBJ databases">
        <title>Sorghum-associated microbial communities from plants grown in Nebraska, USA.</title>
        <authorList>
            <person name="Schachtman D."/>
        </authorList>
    </citation>
    <scope>NUCLEOTIDE SEQUENCE [LARGE SCALE GENOMIC DNA]</scope>
    <source>
        <strain evidence="1 2">1288</strain>
    </source>
</reference>
<dbReference type="RefSeq" id="WP_354313828.1">
    <property type="nucleotide sequence ID" value="NZ_JBEPME010000005.1"/>
</dbReference>
<proteinExistence type="predicted"/>
<protein>
    <submittedName>
        <fullName evidence="1">Uncharacterized protein</fullName>
    </submittedName>
</protein>
<keyword evidence="2" id="KW-1185">Reference proteome</keyword>
<dbReference type="EMBL" id="JBEPME010000005">
    <property type="protein sequence ID" value="MET3658150.1"/>
    <property type="molecule type" value="Genomic_DNA"/>
</dbReference>
<sequence length="99" mass="11254">MTIDEAKKKIEALNKYIGMLEEFVPTTFEDLAIKLYVELESVTKVAVILNDEGYKIGERKVISKDVSDLIRLKGKGEIHELAQKMFKGNSRNVASHSWL</sequence>
<name>A0ABV2KC01_SPOPS</name>
<comment type="caution">
    <text evidence="1">The sequence shown here is derived from an EMBL/GenBank/DDBJ whole genome shotgun (WGS) entry which is preliminary data.</text>
</comment>
<dbReference type="Proteomes" id="UP001549104">
    <property type="component" value="Unassembled WGS sequence"/>
</dbReference>